<proteinExistence type="predicted"/>
<keyword evidence="3" id="KW-1185">Reference proteome</keyword>
<dbReference type="Proteomes" id="UP000590442">
    <property type="component" value="Unassembled WGS sequence"/>
</dbReference>
<dbReference type="RefSeq" id="WP_167964255.1">
    <property type="nucleotide sequence ID" value="NZ_JAATJJ010000001.1"/>
</dbReference>
<accession>A0A846QXQ3</accession>
<feature type="transmembrane region" description="Helical" evidence="1">
    <location>
        <begin position="47"/>
        <end position="67"/>
    </location>
</feature>
<protein>
    <submittedName>
        <fullName evidence="2">Uncharacterized protein</fullName>
    </submittedName>
</protein>
<gene>
    <name evidence="2" type="ORF">GGR42_002429</name>
</gene>
<comment type="caution">
    <text evidence="2">The sequence shown here is derived from an EMBL/GenBank/DDBJ whole genome shotgun (WGS) entry which is preliminary data.</text>
</comment>
<sequence length="115" mass="13033">MIVPDIEIVAILVILLLGLPILWNAFKNGLVSSFSFTKLIQTINKSLKIQGVIGLLLILLAWTWNWADFNFDSLLAGTAYTFLVVGFFMYLPALLLLNFIKYLIKRKLEKSKIGE</sequence>
<keyword evidence="1" id="KW-0812">Transmembrane</keyword>
<dbReference type="EMBL" id="JAATJJ010000001">
    <property type="protein sequence ID" value="NJB71967.1"/>
    <property type="molecule type" value="Genomic_DNA"/>
</dbReference>
<evidence type="ECO:0000256" key="1">
    <source>
        <dbReference type="SAM" id="Phobius"/>
    </source>
</evidence>
<dbReference type="AlphaFoldDB" id="A0A846QXQ3"/>
<name>A0A846QXQ3_9FLAO</name>
<evidence type="ECO:0000313" key="3">
    <source>
        <dbReference type="Proteomes" id="UP000590442"/>
    </source>
</evidence>
<feature type="transmembrane region" description="Helical" evidence="1">
    <location>
        <begin position="79"/>
        <end position="100"/>
    </location>
</feature>
<keyword evidence="1" id="KW-0472">Membrane</keyword>
<keyword evidence="1" id="KW-1133">Transmembrane helix</keyword>
<organism evidence="2 3">
    <name type="scientific">Saonia flava</name>
    <dbReference type="NCBI Taxonomy" id="523696"/>
    <lineage>
        <taxon>Bacteria</taxon>
        <taxon>Pseudomonadati</taxon>
        <taxon>Bacteroidota</taxon>
        <taxon>Flavobacteriia</taxon>
        <taxon>Flavobacteriales</taxon>
        <taxon>Flavobacteriaceae</taxon>
        <taxon>Saonia</taxon>
    </lineage>
</organism>
<evidence type="ECO:0000313" key="2">
    <source>
        <dbReference type="EMBL" id="NJB71967.1"/>
    </source>
</evidence>
<reference evidence="2 3" key="1">
    <citation type="submission" date="2020-03" db="EMBL/GenBank/DDBJ databases">
        <title>Genomic Encyclopedia of Type Strains, Phase IV (KMG-IV): sequencing the most valuable type-strain genomes for metagenomic binning, comparative biology and taxonomic classification.</title>
        <authorList>
            <person name="Goeker M."/>
        </authorList>
    </citation>
    <scope>NUCLEOTIDE SEQUENCE [LARGE SCALE GENOMIC DNA]</scope>
    <source>
        <strain evidence="2 3">DSM 29762</strain>
    </source>
</reference>
<feature type="transmembrane region" description="Helical" evidence="1">
    <location>
        <begin position="6"/>
        <end position="26"/>
    </location>
</feature>